<evidence type="ECO:0000256" key="1">
    <source>
        <dbReference type="SAM" id="MobiDB-lite"/>
    </source>
</evidence>
<dbReference type="Pfam" id="PF19605">
    <property type="entry name" value="DUF6110"/>
    <property type="match status" value="1"/>
</dbReference>
<keyword evidence="3" id="KW-1185">Reference proteome</keyword>
<gene>
    <name evidence="2" type="ORF">GCM10008955_41690</name>
</gene>
<evidence type="ECO:0008006" key="4">
    <source>
        <dbReference type="Google" id="ProtNLM"/>
    </source>
</evidence>
<organism evidence="2 3">
    <name type="scientific">Deinococcus malanensis</name>
    <dbReference type="NCBI Taxonomy" id="1706855"/>
    <lineage>
        <taxon>Bacteria</taxon>
        <taxon>Thermotogati</taxon>
        <taxon>Deinococcota</taxon>
        <taxon>Deinococci</taxon>
        <taxon>Deinococcales</taxon>
        <taxon>Deinococcaceae</taxon>
        <taxon>Deinococcus</taxon>
    </lineage>
</organism>
<evidence type="ECO:0000313" key="3">
    <source>
        <dbReference type="Proteomes" id="UP000647587"/>
    </source>
</evidence>
<feature type="region of interest" description="Disordered" evidence="1">
    <location>
        <begin position="110"/>
        <end position="167"/>
    </location>
</feature>
<proteinExistence type="predicted"/>
<protein>
    <recommendedName>
        <fullName evidence="4">YtxH domain-containing protein</fullName>
    </recommendedName>
</protein>
<dbReference type="InterPro" id="IPR046092">
    <property type="entry name" value="DUF6110"/>
</dbReference>
<sequence length="167" mass="17906">MSDHEKKVKVEVPEIKVIAPNGGNDGAAYSGGAGQRQRAPQLQMAPTTRSFLGGLLVGTVGLKLLGSRDAKRLYAHLIAEGMKIKDTLDTSVEGVRASYDDVMADARSIYEKDRSEQKRREYADLSGDGENNAPDLVDAELVEESAMQPKKTAPISNKEGAGDTSSQ</sequence>
<comment type="caution">
    <text evidence="2">The sequence shown here is derived from an EMBL/GenBank/DDBJ whole genome shotgun (WGS) entry which is preliminary data.</text>
</comment>
<feature type="compositionally biased region" description="Basic and acidic residues" evidence="1">
    <location>
        <begin position="110"/>
        <end position="123"/>
    </location>
</feature>
<evidence type="ECO:0000313" key="2">
    <source>
        <dbReference type="EMBL" id="GGK43596.1"/>
    </source>
</evidence>
<accession>A0ABQ2F5R6</accession>
<dbReference type="RefSeq" id="WP_189012250.1">
    <property type="nucleotide sequence ID" value="NZ_BMPP01000041.1"/>
</dbReference>
<dbReference type="Proteomes" id="UP000647587">
    <property type="component" value="Unassembled WGS sequence"/>
</dbReference>
<reference evidence="3" key="1">
    <citation type="journal article" date="2019" name="Int. J. Syst. Evol. Microbiol.">
        <title>The Global Catalogue of Microorganisms (GCM) 10K type strain sequencing project: providing services to taxonomists for standard genome sequencing and annotation.</title>
        <authorList>
            <consortium name="The Broad Institute Genomics Platform"/>
            <consortium name="The Broad Institute Genome Sequencing Center for Infectious Disease"/>
            <person name="Wu L."/>
            <person name="Ma J."/>
        </authorList>
    </citation>
    <scope>NUCLEOTIDE SEQUENCE [LARGE SCALE GENOMIC DNA]</scope>
    <source>
        <strain evidence="3">JCM 30331</strain>
    </source>
</reference>
<dbReference type="EMBL" id="BMPP01000041">
    <property type="protein sequence ID" value="GGK43596.1"/>
    <property type="molecule type" value="Genomic_DNA"/>
</dbReference>
<name>A0ABQ2F5R6_9DEIO</name>